<dbReference type="InterPro" id="IPR050267">
    <property type="entry name" value="Anti-sigma-factor_SerPK"/>
</dbReference>
<sequence>MDAGDQRLHHLVPARSHNATSLRHELTRWAHAVALPEDTADAMVLAAYEAMINVVTHAYPVREEGPLELSAELRRDAVRVTVSDQGNWREPAAEPGPLHGRGLPLIHALAEHAEISPGPRGTTVQMRWPAPVSVEVATAPAAVEVEVATEPSAAGRGMAPVPAEVATAAAGRGTAPVSADARAAQAEGAGARAAGGPGAGRQLQPARLQ</sequence>
<evidence type="ECO:0000313" key="5">
    <source>
        <dbReference type="Proteomes" id="UP001229651"/>
    </source>
</evidence>
<organism evidence="4 5">
    <name type="scientific">Amycolatopsis thermophila</name>
    <dbReference type="NCBI Taxonomy" id="206084"/>
    <lineage>
        <taxon>Bacteria</taxon>
        <taxon>Bacillati</taxon>
        <taxon>Actinomycetota</taxon>
        <taxon>Actinomycetes</taxon>
        <taxon>Pseudonocardiales</taxon>
        <taxon>Pseudonocardiaceae</taxon>
        <taxon>Amycolatopsis</taxon>
    </lineage>
</organism>
<dbReference type="EMBL" id="JAUSUT010000001">
    <property type="protein sequence ID" value="MDQ0380597.1"/>
    <property type="molecule type" value="Genomic_DNA"/>
</dbReference>
<name>A0ABU0EZ57_9PSEU</name>
<feature type="domain" description="Histidine kinase/HSP90-like ATPase" evidence="3">
    <location>
        <begin position="13"/>
        <end position="128"/>
    </location>
</feature>
<feature type="region of interest" description="Disordered" evidence="2">
    <location>
        <begin position="167"/>
        <end position="209"/>
    </location>
</feature>
<evidence type="ECO:0000313" key="4">
    <source>
        <dbReference type="EMBL" id="MDQ0380597.1"/>
    </source>
</evidence>
<evidence type="ECO:0000256" key="2">
    <source>
        <dbReference type="SAM" id="MobiDB-lite"/>
    </source>
</evidence>
<feature type="compositionally biased region" description="Low complexity" evidence="2">
    <location>
        <begin position="200"/>
        <end position="209"/>
    </location>
</feature>
<keyword evidence="5" id="KW-1185">Reference proteome</keyword>
<proteinExistence type="predicted"/>
<gene>
    <name evidence="4" type="ORF">FB470_004591</name>
</gene>
<dbReference type="Gene3D" id="3.30.565.10">
    <property type="entry name" value="Histidine kinase-like ATPase, C-terminal domain"/>
    <property type="match status" value="1"/>
</dbReference>
<keyword evidence="1" id="KW-0808">Transferase</keyword>
<keyword evidence="1" id="KW-0723">Serine/threonine-protein kinase</keyword>
<keyword evidence="1" id="KW-0418">Kinase</keyword>
<reference evidence="4 5" key="1">
    <citation type="submission" date="2023-07" db="EMBL/GenBank/DDBJ databases">
        <title>Sequencing the genomes of 1000 actinobacteria strains.</title>
        <authorList>
            <person name="Klenk H.-P."/>
        </authorList>
    </citation>
    <scope>NUCLEOTIDE SEQUENCE [LARGE SCALE GENOMIC DNA]</scope>
    <source>
        <strain evidence="4 5">DSM 45805</strain>
    </source>
</reference>
<accession>A0ABU0EZ57</accession>
<feature type="compositionally biased region" description="Low complexity" evidence="2">
    <location>
        <begin position="167"/>
        <end position="192"/>
    </location>
</feature>
<dbReference type="PANTHER" id="PTHR35526:SF3">
    <property type="entry name" value="ANTI-SIGMA-F FACTOR RSBW"/>
    <property type="match status" value="1"/>
</dbReference>
<evidence type="ECO:0000259" key="3">
    <source>
        <dbReference type="Pfam" id="PF13581"/>
    </source>
</evidence>
<dbReference type="CDD" id="cd16936">
    <property type="entry name" value="HATPase_RsbW-like"/>
    <property type="match status" value="1"/>
</dbReference>
<dbReference type="InterPro" id="IPR036890">
    <property type="entry name" value="HATPase_C_sf"/>
</dbReference>
<dbReference type="RefSeq" id="WP_306994664.1">
    <property type="nucleotide sequence ID" value="NZ_JAUSUT010000001.1"/>
</dbReference>
<dbReference type="InterPro" id="IPR003594">
    <property type="entry name" value="HATPase_dom"/>
</dbReference>
<evidence type="ECO:0000256" key="1">
    <source>
        <dbReference type="ARBA" id="ARBA00022527"/>
    </source>
</evidence>
<dbReference type="SUPFAM" id="SSF55874">
    <property type="entry name" value="ATPase domain of HSP90 chaperone/DNA topoisomerase II/histidine kinase"/>
    <property type="match status" value="1"/>
</dbReference>
<dbReference type="Pfam" id="PF13581">
    <property type="entry name" value="HATPase_c_2"/>
    <property type="match status" value="1"/>
</dbReference>
<dbReference type="PANTHER" id="PTHR35526">
    <property type="entry name" value="ANTI-SIGMA-F FACTOR RSBW-RELATED"/>
    <property type="match status" value="1"/>
</dbReference>
<dbReference type="Proteomes" id="UP001229651">
    <property type="component" value="Unassembled WGS sequence"/>
</dbReference>
<comment type="caution">
    <text evidence="4">The sequence shown here is derived from an EMBL/GenBank/DDBJ whole genome shotgun (WGS) entry which is preliminary data.</text>
</comment>
<protein>
    <submittedName>
        <fullName evidence="4">Anti-sigma regulatory factor (Ser/Thr protein kinase)</fullName>
    </submittedName>
</protein>